<dbReference type="InterPro" id="IPR036278">
    <property type="entry name" value="Sialidase_sf"/>
</dbReference>
<dbReference type="SUPFAM" id="SSF50939">
    <property type="entry name" value="Sialidases"/>
    <property type="match status" value="1"/>
</dbReference>
<keyword evidence="1" id="KW-0326">Glycosidase</keyword>
<evidence type="ECO:0000313" key="1">
    <source>
        <dbReference type="EMBL" id="OIR12917.1"/>
    </source>
</evidence>
<keyword evidence="1" id="KW-0378">Hydrolase</keyword>
<dbReference type="GO" id="GO:0016798">
    <property type="term" value="F:hydrolase activity, acting on glycosyl bonds"/>
    <property type="evidence" value="ECO:0007669"/>
    <property type="project" value="UniProtKB-KW"/>
</dbReference>
<dbReference type="SUPFAM" id="SSF110296">
    <property type="entry name" value="Oligoxyloglucan reducing end-specific cellobiohydrolase"/>
    <property type="match status" value="1"/>
</dbReference>
<dbReference type="EMBL" id="MLJW01000016">
    <property type="protein sequence ID" value="OIR12917.1"/>
    <property type="molecule type" value="Genomic_DNA"/>
</dbReference>
<dbReference type="InterPro" id="IPR015943">
    <property type="entry name" value="WD40/YVTN_repeat-like_dom_sf"/>
</dbReference>
<dbReference type="GO" id="GO:0010411">
    <property type="term" value="P:xyloglucan metabolic process"/>
    <property type="evidence" value="ECO:0007669"/>
    <property type="project" value="TreeGrafter"/>
</dbReference>
<gene>
    <name evidence="1" type="primary">xghA_3</name>
    <name evidence="1" type="ORF">GALL_59850</name>
</gene>
<name>A0A1J5T9F0_9ZZZZ</name>
<reference evidence="1" key="1">
    <citation type="submission" date="2016-10" db="EMBL/GenBank/DDBJ databases">
        <title>Sequence of Gallionella enrichment culture.</title>
        <authorList>
            <person name="Poehlein A."/>
            <person name="Muehling M."/>
            <person name="Daniel R."/>
        </authorList>
    </citation>
    <scope>NUCLEOTIDE SEQUENCE</scope>
</reference>
<sequence>MQPHSLRHRIIISLSLFCFAFLFFDAVHAQKKPIVQTPVSGNEVYNKKLFSGLKWRCIGPFRSGRCAAVTGVVNQPMVYYAGQTGGGVWKTTDGGNTWLCVSDSIFTSSSVGALAVAKSNPNIIYAGTGEVEMRNNISFGDGVYKSSDAGKTWKHIGLEKSYAIGTIAVDPQNPDIVYAAALGKIFGANKERGLYRSKDGGANWQQVLNYDDSTGCVDVKIDPNNPLILYASMWRAHRTPYSLSSGGKGSGLYKSMDGGNTWKLISENPGMPKGLMGKIICTISPVNSQRIFAVVENEHGGVFKSEDGGENWTLVSTQNDLTQRPWYFSQIFADTKNENTLYILNVEFFKSIDAGVSWTKVANRHGDNHDMWINPDNASNWIMGDDGGPQVTFDGGKNFSDIDLPTAQFYHVNLDNDFPYHVYGAQQDNTSIKIASRTNDFTIGLRDWYPVAGGEAGYIVPDPNNPDITYGGEYDGQLTSFNKKTGVYHALSPDVELHQGAGAEDYKFRFNWTFPISISPFNPKMIYAGSNYVLRTVDAGQTWKVISPDLTRHDPKTLKPSGGPITLDNTGAEVYADVFALAESPVKQGVIWAGSDDGLVHVTKDDGKNWIDVTPKSLPDWALISFVEPSHFDSATCYVSATRYKSDDTKPYVFKTNDFGKTWTLITNGLPANTYNRCVREDPKKKGILYCGLETGIYISFDDGAHWQSLQLNLPNTPVHDIQIQTRETDLVIATHGRSFWILDDITPLYQLSDEIAKSNHWLFKPRDSYRVPGGYIEDAAVQEGQNAPNGVMVRYYLKTKPDKELKLKFFSAAGDSIITYSNLKDNKGELVKISKDYYESKAKRPGLLTTDTGMNVFVWDIHYPSAKADTSATFEGSLSGPLAAPGSYFVKMFIGDSLIQSQPFTILKDPRNDVSVADLKEHFELSEKIVNKLNEVGKATKQIRLVSNQIEEFCSHLKDSTDARHFRSLSKPIIDSLTTIKDALYNSKIKAGEDNLRFPMRLEEKLSGVNAVLTSVEQKPTAAMYESYNSLVSRIDVQLQKLAIIFEKQIPAFNAEAKTKQRDAIEINTKE</sequence>
<organism evidence="1">
    <name type="scientific">mine drainage metagenome</name>
    <dbReference type="NCBI Taxonomy" id="410659"/>
    <lineage>
        <taxon>unclassified sequences</taxon>
        <taxon>metagenomes</taxon>
        <taxon>ecological metagenomes</taxon>
    </lineage>
</organism>
<dbReference type="PANTHER" id="PTHR43739">
    <property type="entry name" value="XYLOGLUCANASE (EUROFUNG)"/>
    <property type="match status" value="1"/>
</dbReference>
<dbReference type="Gene3D" id="2.130.10.10">
    <property type="entry name" value="YVTN repeat-like/Quinoprotein amine dehydrogenase"/>
    <property type="match status" value="3"/>
</dbReference>
<protein>
    <submittedName>
        <fullName evidence="1">Xyloglucanase Xgh74A</fullName>
        <ecNumber evidence="1">3.2.1.-</ecNumber>
    </submittedName>
</protein>
<comment type="caution">
    <text evidence="1">The sequence shown here is derived from an EMBL/GenBank/DDBJ whole genome shotgun (WGS) entry which is preliminary data.</text>
</comment>
<dbReference type="PANTHER" id="PTHR43739:SF5">
    <property type="entry name" value="EXO-ALPHA-SIALIDASE"/>
    <property type="match status" value="1"/>
</dbReference>
<dbReference type="CDD" id="cd15482">
    <property type="entry name" value="Sialidase_non-viral"/>
    <property type="match status" value="3"/>
</dbReference>
<proteinExistence type="predicted"/>
<dbReference type="AlphaFoldDB" id="A0A1J5T9F0"/>
<dbReference type="EC" id="3.2.1.-" evidence="1"/>
<accession>A0A1J5T9F0</accession>
<dbReference type="InterPro" id="IPR052025">
    <property type="entry name" value="Xyloglucanase_GH74"/>
</dbReference>